<dbReference type="PANTHER" id="PTHR45739">
    <property type="entry name" value="MATRIX PROTEIN, PUTATIVE-RELATED"/>
    <property type="match status" value="1"/>
</dbReference>
<dbReference type="GO" id="GO:0009653">
    <property type="term" value="P:anatomical structure morphogenesis"/>
    <property type="evidence" value="ECO:0007669"/>
    <property type="project" value="TreeGrafter"/>
</dbReference>
<dbReference type="Pfam" id="PF19309">
    <property type="entry name" value="Frem_N"/>
    <property type="match status" value="1"/>
</dbReference>
<evidence type="ECO:0000256" key="1">
    <source>
        <dbReference type="ARBA" id="ARBA00022723"/>
    </source>
</evidence>
<dbReference type="PROSITE" id="PS51854">
    <property type="entry name" value="CSPG"/>
    <property type="match status" value="3"/>
</dbReference>
<protein>
    <recommendedName>
        <fullName evidence="7">FRAS1-related extracellular matrix protein N-terminal domain-containing protein</fullName>
    </recommendedName>
</protein>
<dbReference type="OMA" id="WRSSAHE"/>
<feature type="domain" description="FRAS1-related extracellular matrix protein N-terminal" evidence="7">
    <location>
        <begin position="1"/>
        <end position="208"/>
    </location>
</feature>
<dbReference type="GeneTree" id="ENSGT00940000165098"/>
<dbReference type="PANTHER" id="PTHR45739:SF3">
    <property type="entry name" value="FRAS-RELATED EXTRACELLULAR MATRIX PROTEIN 1B PRECURSOR"/>
    <property type="match status" value="1"/>
</dbReference>
<evidence type="ECO:0000256" key="5">
    <source>
        <dbReference type="PROSITE-ProRule" id="PRU01201"/>
    </source>
</evidence>
<dbReference type="InterPro" id="IPR039005">
    <property type="entry name" value="CSPG_rpt"/>
</dbReference>
<dbReference type="GO" id="GO:0046872">
    <property type="term" value="F:metal ion binding"/>
    <property type="evidence" value="ECO:0007669"/>
    <property type="project" value="UniProtKB-KW"/>
</dbReference>
<evidence type="ECO:0000313" key="9">
    <source>
        <dbReference type="Proteomes" id="UP000007303"/>
    </source>
</evidence>
<dbReference type="InParanoid" id="H3CB40"/>
<dbReference type="AlphaFoldDB" id="H3CB40"/>
<keyword evidence="4" id="KW-0325">Glycoprotein</keyword>
<reference evidence="8" key="2">
    <citation type="submission" date="2025-08" db="UniProtKB">
        <authorList>
            <consortium name="Ensembl"/>
        </authorList>
    </citation>
    <scope>IDENTIFICATION</scope>
</reference>
<dbReference type="Pfam" id="PF16184">
    <property type="entry name" value="Cadherin_3"/>
    <property type="match status" value="3"/>
</dbReference>
<evidence type="ECO:0000313" key="8">
    <source>
        <dbReference type="Ensembl" id="ENSTNIP00000005462.1"/>
    </source>
</evidence>
<feature type="region of interest" description="Disordered" evidence="6">
    <location>
        <begin position="133"/>
        <end position="159"/>
    </location>
</feature>
<dbReference type="Ensembl" id="ENSTNIT00000005608.1">
    <property type="protein sequence ID" value="ENSTNIP00000005462.1"/>
    <property type="gene ID" value="ENSTNIG00000002896.1"/>
</dbReference>
<reference evidence="9" key="1">
    <citation type="journal article" date="2004" name="Nature">
        <title>Genome duplication in the teleost fish Tetraodon nigroviridis reveals the early vertebrate proto-karyotype.</title>
        <authorList>
            <person name="Jaillon O."/>
            <person name="Aury J.-M."/>
            <person name="Brunet F."/>
            <person name="Petit J.-L."/>
            <person name="Stange-Thomann N."/>
            <person name="Mauceli E."/>
            <person name="Bouneau L."/>
            <person name="Fischer C."/>
            <person name="Ozouf-Costaz C."/>
            <person name="Bernot A."/>
            <person name="Nicaud S."/>
            <person name="Jaffe D."/>
            <person name="Fisher S."/>
            <person name="Lutfalla G."/>
            <person name="Dossat C."/>
            <person name="Segurens B."/>
            <person name="Dasilva C."/>
            <person name="Salanoubat M."/>
            <person name="Levy M."/>
            <person name="Boudet N."/>
            <person name="Castellano S."/>
            <person name="Anthouard V."/>
            <person name="Jubin C."/>
            <person name="Castelli V."/>
            <person name="Katinka M."/>
            <person name="Vacherie B."/>
            <person name="Biemont C."/>
            <person name="Skalli Z."/>
            <person name="Cattolico L."/>
            <person name="Poulain J."/>
            <person name="De Berardinis V."/>
            <person name="Cruaud C."/>
            <person name="Duprat S."/>
            <person name="Brottier P."/>
            <person name="Coutanceau J.-P."/>
            <person name="Gouzy J."/>
            <person name="Parra G."/>
            <person name="Lardier G."/>
            <person name="Chapple C."/>
            <person name="McKernan K.J."/>
            <person name="McEwan P."/>
            <person name="Bosak S."/>
            <person name="Kellis M."/>
            <person name="Volff J.-N."/>
            <person name="Guigo R."/>
            <person name="Zody M.C."/>
            <person name="Mesirov J."/>
            <person name="Lindblad-Toh K."/>
            <person name="Birren B."/>
            <person name="Nusbaum C."/>
            <person name="Kahn D."/>
            <person name="Robinson-Rechavi M."/>
            <person name="Laudet V."/>
            <person name="Schachter V."/>
            <person name="Quetier F."/>
            <person name="Saurin W."/>
            <person name="Scarpelli C."/>
            <person name="Wincker P."/>
            <person name="Lander E.S."/>
            <person name="Weissenbach J."/>
            <person name="Roest Crollius H."/>
        </authorList>
    </citation>
    <scope>NUCLEOTIDE SEQUENCE [LARGE SCALE GENOMIC DNA]</scope>
</reference>
<organism evidence="8 9">
    <name type="scientific">Tetraodon nigroviridis</name>
    <name type="common">Spotted green pufferfish</name>
    <name type="synonym">Chelonodon nigroviridis</name>
    <dbReference type="NCBI Taxonomy" id="99883"/>
    <lineage>
        <taxon>Eukaryota</taxon>
        <taxon>Metazoa</taxon>
        <taxon>Chordata</taxon>
        <taxon>Craniata</taxon>
        <taxon>Vertebrata</taxon>
        <taxon>Euteleostomi</taxon>
        <taxon>Actinopterygii</taxon>
        <taxon>Neopterygii</taxon>
        <taxon>Teleostei</taxon>
        <taxon>Neoteleostei</taxon>
        <taxon>Acanthomorphata</taxon>
        <taxon>Eupercaria</taxon>
        <taxon>Tetraodontiformes</taxon>
        <taxon>Tetradontoidea</taxon>
        <taxon>Tetraodontidae</taxon>
        <taxon>Tetraodon</taxon>
    </lineage>
</organism>
<sequence length="631" mass="69463">CRVEVLTNEPITQRVGRLTPQAFDCTFLEQEVRYVHNGSPQLDEDSLMLRVYRFTSSDTHVETVVLPVRVVDPVGGLVQLGGAPLLVPQVYGLSNAIDSSVLVIRTGGDLICTVRLLQDDTGVPGLGQLVREAESTARKGGAPADETTAPPSTSGLGRQTDLLCPGNQPCPHGSDVHSLKTSCHEFLHSALRYQHLRPPSPELDYVAIRVELRERDTRALLEVQAESLWLPVLIQGAQPNQSPQASFMASFILEVDQFILTPLTTATLDAKDAETPAERLVFNVTAPPAGGYITHTNDHTKPITSFTWLDLHQLKVAYQPPSSSQPQRHHQQVEFRVVDGSFQTSAPITVDIWVRAAESNAPRVSWNTGLDLLEGQSRPITWEQLQIVDGDNIRAVYLVAVEGPQHGQLRVKGRKAFMFGVGDLRGGVVTYHHSDSDTTHDHILFRISDGVHSVRHRFPIHILPKDDSPPVLINNVAVEVRQGGAVRLQEYMLLASDLDSSDDLIRYRVQSRPRVGQLVWRSSAHEAGDLVEQFLQKDLLQGRIYYQHSGDQSLQDAFHIRLADNQQPPNLSPTYTVLVQVFPVQDQVPVEVPGSLGSVTVPENRLVLITEAHLHFADGGGAGGALSYQVT</sequence>
<evidence type="ECO:0000259" key="7">
    <source>
        <dbReference type="Pfam" id="PF19309"/>
    </source>
</evidence>
<evidence type="ECO:0000256" key="3">
    <source>
        <dbReference type="ARBA" id="ARBA00022737"/>
    </source>
</evidence>
<proteinExistence type="predicted"/>
<feature type="repeat" description="CSPG" evidence="5">
    <location>
        <begin position="469"/>
        <end position="563"/>
    </location>
</feature>
<feature type="repeat" description="CSPG" evidence="5">
    <location>
        <begin position="244"/>
        <end position="338"/>
    </location>
</feature>
<evidence type="ECO:0000256" key="6">
    <source>
        <dbReference type="SAM" id="MobiDB-lite"/>
    </source>
</evidence>
<keyword evidence="9" id="KW-1185">Reference proteome</keyword>
<accession>H3CB40</accession>
<dbReference type="HOGENOM" id="CLU_433856_0_0_1"/>
<reference evidence="8" key="3">
    <citation type="submission" date="2025-09" db="UniProtKB">
        <authorList>
            <consortium name="Ensembl"/>
        </authorList>
    </citation>
    <scope>IDENTIFICATION</scope>
</reference>
<keyword evidence="3" id="KW-0677">Repeat</keyword>
<dbReference type="InterPro" id="IPR045658">
    <property type="entry name" value="FRAS1-rel_N"/>
</dbReference>
<evidence type="ECO:0000256" key="2">
    <source>
        <dbReference type="ARBA" id="ARBA00022729"/>
    </source>
</evidence>
<dbReference type="Proteomes" id="UP000007303">
    <property type="component" value="Unassembled WGS sequence"/>
</dbReference>
<dbReference type="InterPro" id="IPR051561">
    <property type="entry name" value="FRAS1_ECM"/>
</dbReference>
<keyword evidence="2" id="KW-0732">Signal</keyword>
<name>H3CB40_TETNG</name>
<evidence type="ECO:0000256" key="4">
    <source>
        <dbReference type="ARBA" id="ARBA00023180"/>
    </source>
</evidence>
<feature type="repeat" description="CSPG" evidence="5">
    <location>
        <begin position="361"/>
        <end position="448"/>
    </location>
</feature>
<keyword evidence="1" id="KW-0479">Metal-binding</keyword>
<dbReference type="STRING" id="99883.ENSTNIP00000005462"/>